<sequence precursor="true">MQRRTLLTLGTGLAVSVLTGFRPAATTTETHHRPAGLWFADMEPDGLTRTYRRYRLLLVGQRDDAVASDLSESAVEVLERFLPASRARLIRAADTRRVGVLIGTRQQDIAIMTRESAEALFAAGPPFADIRNLPLRLIVSFDSHVLVSRTDFPDSHAYAVAQTLTEHKNLLPRPAVAPDGLIPVHRGAHAYFTGETI</sequence>
<name>C6AYA9_RHILS</name>
<dbReference type="Gene3D" id="3.40.190.10">
    <property type="entry name" value="Periplasmic binding protein-like II"/>
    <property type="match status" value="1"/>
</dbReference>
<gene>
    <name evidence="1" type="ordered locus">Rleg_0021</name>
</gene>
<evidence type="ECO:0000313" key="1">
    <source>
        <dbReference type="EMBL" id="ACS54333.1"/>
    </source>
</evidence>
<dbReference type="OrthoDB" id="8228425at2"/>
<dbReference type="Proteomes" id="UP000002256">
    <property type="component" value="Chromosome"/>
</dbReference>
<protein>
    <submittedName>
        <fullName evidence="1">Uncharacterized protein</fullName>
    </submittedName>
</protein>
<dbReference type="EMBL" id="CP001622">
    <property type="protein sequence ID" value="ACS54333.1"/>
    <property type="molecule type" value="Genomic_DNA"/>
</dbReference>
<reference evidence="1 2" key="1">
    <citation type="journal article" date="2010" name="Stand. Genomic Sci.">
        <title>Complete genome sequence of Rhizobium leguminosarum bv. trifolii strain WSM1325, an effective microsymbiont of annual Mediterranean clovers.</title>
        <authorList>
            <person name="Reeve W."/>
            <person name="O'Hara G."/>
            <person name="Chain P."/>
            <person name="Ardley J."/>
            <person name="Brau L."/>
            <person name="Nandesena K."/>
            <person name="Tiwari R."/>
            <person name="Copeland A."/>
            <person name="Nolan M."/>
            <person name="Han C."/>
            <person name="Brettin T."/>
            <person name="Land M."/>
            <person name="Ovchinikova G."/>
            <person name="Ivanova N."/>
            <person name="Mavromatis K."/>
            <person name="Markowitz V."/>
            <person name="Kyrpides N."/>
            <person name="Melino V."/>
            <person name="Denton M."/>
            <person name="Yates R."/>
            <person name="Howieson J."/>
        </authorList>
    </citation>
    <scope>NUCLEOTIDE SEQUENCE [LARGE SCALE GENOMIC DNA]</scope>
    <source>
        <strain evidence="1 2">WSM1325</strain>
    </source>
</reference>
<dbReference type="KEGG" id="rlg:Rleg_0021"/>
<accession>C6AYA9</accession>
<dbReference type="AlphaFoldDB" id="C6AYA9"/>
<dbReference type="HOGENOM" id="CLU_1383175_0_0_5"/>
<organism evidence="1 2">
    <name type="scientific">Rhizobium leguminosarum bv. trifolii (strain WSM1325)</name>
    <dbReference type="NCBI Taxonomy" id="395491"/>
    <lineage>
        <taxon>Bacteria</taxon>
        <taxon>Pseudomonadati</taxon>
        <taxon>Pseudomonadota</taxon>
        <taxon>Alphaproteobacteria</taxon>
        <taxon>Hyphomicrobiales</taxon>
        <taxon>Rhizobiaceae</taxon>
        <taxon>Rhizobium/Agrobacterium group</taxon>
        <taxon>Rhizobium</taxon>
    </lineage>
</organism>
<proteinExistence type="predicted"/>
<evidence type="ECO:0000313" key="2">
    <source>
        <dbReference type="Proteomes" id="UP000002256"/>
    </source>
</evidence>